<dbReference type="PANTHER" id="PTHR43586">
    <property type="entry name" value="CYSTEINE DESULFURASE"/>
    <property type="match status" value="1"/>
</dbReference>
<dbReference type="EMBL" id="FOXV01000003">
    <property type="protein sequence ID" value="SFQ24993.1"/>
    <property type="molecule type" value="Genomic_DNA"/>
</dbReference>
<comment type="catalytic activity">
    <reaction evidence="10">
        <text>(sulfur carrier)-H + L-cysteine = (sulfur carrier)-SH + L-alanine</text>
        <dbReference type="Rhea" id="RHEA:43892"/>
        <dbReference type="Rhea" id="RHEA-COMP:14737"/>
        <dbReference type="Rhea" id="RHEA-COMP:14739"/>
        <dbReference type="ChEBI" id="CHEBI:29917"/>
        <dbReference type="ChEBI" id="CHEBI:35235"/>
        <dbReference type="ChEBI" id="CHEBI:57972"/>
        <dbReference type="ChEBI" id="CHEBI:64428"/>
        <dbReference type="EC" id="2.8.1.7"/>
    </reaction>
</comment>
<evidence type="ECO:0000259" key="11">
    <source>
        <dbReference type="Pfam" id="PF00266"/>
    </source>
</evidence>
<comment type="function">
    <text evidence="2">Catalyzes the removal of elemental sulfur and selenium atoms from L-cysteine, L-cystine, L-selenocysteine, and L-selenocystine to produce L-alanine.</text>
</comment>
<evidence type="ECO:0000256" key="3">
    <source>
        <dbReference type="ARBA" id="ARBA00003120"/>
    </source>
</evidence>
<evidence type="ECO:0000256" key="9">
    <source>
        <dbReference type="ARBA" id="ARBA00022898"/>
    </source>
</evidence>
<feature type="domain" description="Aminotransferase class V" evidence="11">
    <location>
        <begin position="24"/>
        <end position="394"/>
    </location>
</feature>
<keyword evidence="13" id="KW-1185">Reference proteome</keyword>
<evidence type="ECO:0000256" key="2">
    <source>
        <dbReference type="ARBA" id="ARBA00002824"/>
    </source>
</evidence>
<proteinExistence type="inferred from homology"/>
<organism evidence="12 13">
    <name type="scientific">Roseivivax halotolerans</name>
    <dbReference type="NCBI Taxonomy" id="93684"/>
    <lineage>
        <taxon>Bacteria</taxon>
        <taxon>Pseudomonadati</taxon>
        <taxon>Pseudomonadota</taxon>
        <taxon>Alphaproteobacteria</taxon>
        <taxon>Rhodobacterales</taxon>
        <taxon>Roseobacteraceae</taxon>
        <taxon>Roseivivax</taxon>
    </lineage>
</organism>
<comment type="function">
    <text evidence="3">Catalyzes the removal of elemental sulfur atoms from cysteine to produce alanine. Seems to participate in the biosynthesis of the nitrogenase metalloclusters by providing the inorganic sulfur required for the Fe-S core formation.</text>
</comment>
<dbReference type="PANTHER" id="PTHR43586:SF8">
    <property type="entry name" value="CYSTEINE DESULFURASE 1, CHLOROPLASTIC"/>
    <property type="match status" value="1"/>
</dbReference>
<evidence type="ECO:0000256" key="7">
    <source>
        <dbReference type="ARBA" id="ARBA00021850"/>
    </source>
</evidence>
<evidence type="ECO:0000256" key="5">
    <source>
        <dbReference type="ARBA" id="ARBA00012239"/>
    </source>
</evidence>
<evidence type="ECO:0000256" key="10">
    <source>
        <dbReference type="ARBA" id="ARBA00050776"/>
    </source>
</evidence>
<dbReference type="EC" id="2.8.1.7" evidence="5"/>
<reference evidence="13" key="1">
    <citation type="submission" date="2016-10" db="EMBL/GenBank/DDBJ databases">
        <authorList>
            <person name="Varghese N."/>
            <person name="Submissions S."/>
        </authorList>
    </citation>
    <scope>NUCLEOTIDE SEQUENCE [LARGE SCALE GENOMIC DNA]</scope>
    <source>
        <strain evidence="13">JCM 10271</strain>
    </source>
</reference>
<dbReference type="GO" id="GO:0006534">
    <property type="term" value="P:cysteine metabolic process"/>
    <property type="evidence" value="ECO:0007669"/>
    <property type="project" value="InterPro"/>
</dbReference>
<comment type="similarity">
    <text evidence="4">Belongs to the class-V pyridoxal-phosphate-dependent aminotransferase family. Csd subfamily.</text>
</comment>
<dbReference type="Proteomes" id="UP000243106">
    <property type="component" value="Unassembled WGS sequence"/>
</dbReference>
<keyword evidence="9" id="KW-0663">Pyridoxal phosphate</keyword>
<dbReference type="InterPro" id="IPR015422">
    <property type="entry name" value="PyrdxlP-dep_Trfase_small"/>
</dbReference>
<dbReference type="GO" id="GO:0030170">
    <property type="term" value="F:pyridoxal phosphate binding"/>
    <property type="evidence" value="ECO:0007669"/>
    <property type="project" value="InterPro"/>
</dbReference>
<dbReference type="NCBIfam" id="TIGR01979">
    <property type="entry name" value="sufS"/>
    <property type="match status" value="1"/>
</dbReference>
<dbReference type="InterPro" id="IPR010970">
    <property type="entry name" value="Cys_dSase_SufS"/>
</dbReference>
<protein>
    <recommendedName>
        <fullName evidence="6">Cysteine desulfurase</fullName>
        <ecNumber evidence="5">2.8.1.7</ecNumber>
    </recommendedName>
    <alternativeName>
        <fullName evidence="7">Probable cysteine desulfurase</fullName>
    </alternativeName>
</protein>
<dbReference type="CDD" id="cd06453">
    <property type="entry name" value="SufS_like"/>
    <property type="match status" value="1"/>
</dbReference>
<dbReference type="SUPFAM" id="SSF53383">
    <property type="entry name" value="PLP-dependent transferases"/>
    <property type="match status" value="1"/>
</dbReference>
<evidence type="ECO:0000313" key="12">
    <source>
        <dbReference type="EMBL" id="SFQ24993.1"/>
    </source>
</evidence>
<sequence length="406" mass="44074">MYDVTEVRKDFPILSREVNGKPLVYLDNGASAQKPQAVIDAVTRGYAEEYANVHRGLHYLSNLATEKYEGVRGIIARFLGVADEEQIVLNSGTTEGINTVAYGWAMPRMEAGDEIVLSVMEHHANIVPWHFLRERQGVQLKWVDIDSRGALDPQAVIDAIGPKTKLVAITHLSNVLGTVVDVKTIIDAAHEKGVAVLVDGSQSAVHMPVNLDALGADFYAITGHKLYGPSGSGAIFIKKDRLAEMRPFIGGGDMIREVHKDEVTYADPPMKFEAGTPGIVQTIGLGVALEYLMDLGMENVAAHEARLRDYARERLDGLNWLSVQGTTEDKAAIFSFTMNSAAHAHDISTILDKKGVAVRAGHHCAGPLMDFLGVTGTCRASFGLYNTEAEVDTLIDALELAHDLFG</sequence>
<gene>
    <name evidence="12" type="ORF">SAMN05421853_10335</name>
</gene>
<comment type="cofactor">
    <cofactor evidence="1">
        <name>pyridoxal 5'-phosphate</name>
        <dbReference type="ChEBI" id="CHEBI:597326"/>
    </cofactor>
</comment>
<dbReference type="InterPro" id="IPR000192">
    <property type="entry name" value="Aminotrans_V_dom"/>
</dbReference>
<dbReference type="Gene3D" id="3.40.640.10">
    <property type="entry name" value="Type I PLP-dependent aspartate aminotransferase-like (Major domain)"/>
    <property type="match status" value="1"/>
</dbReference>
<keyword evidence="12" id="KW-0456">Lyase</keyword>
<dbReference type="STRING" id="93684.SAMN05421853_10335"/>
<name>A0A1I5WZ35_9RHOB</name>
<dbReference type="PIRSF" id="PIRSF005572">
    <property type="entry name" value="NifS"/>
    <property type="match status" value="1"/>
</dbReference>
<dbReference type="InterPro" id="IPR015421">
    <property type="entry name" value="PyrdxlP-dep_Trfase_major"/>
</dbReference>
<dbReference type="GO" id="GO:0016829">
    <property type="term" value="F:lyase activity"/>
    <property type="evidence" value="ECO:0007669"/>
    <property type="project" value="UniProtKB-KW"/>
</dbReference>
<evidence type="ECO:0000313" key="13">
    <source>
        <dbReference type="Proteomes" id="UP000243106"/>
    </source>
</evidence>
<dbReference type="GO" id="GO:0031071">
    <property type="term" value="F:cysteine desulfurase activity"/>
    <property type="evidence" value="ECO:0007669"/>
    <property type="project" value="UniProtKB-EC"/>
</dbReference>
<evidence type="ECO:0000256" key="8">
    <source>
        <dbReference type="ARBA" id="ARBA00022679"/>
    </source>
</evidence>
<evidence type="ECO:0000256" key="1">
    <source>
        <dbReference type="ARBA" id="ARBA00001933"/>
    </source>
</evidence>
<dbReference type="AlphaFoldDB" id="A0A1I5WZ35"/>
<keyword evidence="8" id="KW-0808">Transferase</keyword>
<evidence type="ECO:0000256" key="6">
    <source>
        <dbReference type="ARBA" id="ARBA00013558"/>
    </source>
</evidence>
<dbReference type="RefSeq" id="WP_093009767.1">
    <property type="nucleotide sequence ID" value="NZ_FOXV01000003.1"/>
</dbReference>
<dbReference type="InterPro" id="IPR016454">
    <property type="entry name" value="Cysteine_dSase"/>
</dbReference>
<dbReference type="InterPro" id="IPR015424">
    <property type="entry name" value="PyrdxlP-dep_Trfase"/>
</dbReference>
<accession>A0A1I5WZ35</accession>
<evidence type="ECO:0000256" key="4">
    <source>
        <dbReference type="ARBA" id="ARBA00010447"/>
    </source>
</evidence>
<dbReference type="Gene3D" id="3.90.1150.10">
    <property type="entry name" value="Aspartate Aminotransferase, domain 1"/>
    <property type="match status" value="1"/>
</dbReference>
<dbReference type="Pfam" id="PF00266">
    <property type="entry name" value="Aminotran_5"/>
    <property type="match status" value="1"/>
</dbReference>